<proteinExistence type="predicted"/>
<dbReference type="Proteomes" id="UP001058974">
    <property type="component" value="Chromosome 5"/>
</dbReference>
<name>A0A9D4WZU5_PEA</name>
<dbReference type="Gramene" id="Psat05G0700000-T1">
    <property type="protein sequence ID" value="KAI5412153.1"/>
    <property type="gene ID" value="KIW84_057000"/>
</dbReference>
<dbReference type="AlphaFoldDB" id="A0A9D4WZU5"/>
<evidence type="ECO:0000313" key="1">
    <source>
        <dbReference type="EMBL" id="KAI5412153.1"/>
    </source>
</evidence>
<sequence>MDDVPELELDEEEAKVVMADNDVIRITNDRERNIRNYAIFDPNSMNTRIIRPTVDAPSFKFKPMMFQMLQTIGQYSVGVHEVTKTTTFVAQVAQIHKMMKNLMTLEMTKLEPIKYPEEDVVECSMISSWEGIIHKNLLKSNNVLEQELGKLEKEDVQHDGIISGPLCKSYIPEEPVKVLELSTKLKNQRLPSVEVPPELELKQLPFAICLPRGRTKVSSHCGY</sequence>
<gene>
    <name evidence="1" type="ORF">KIW84_057000</name>
</gene>
<accession>A0A9D4WZU5</accession>
<protein>
    <submittedName>
        <fullName evidence="1">Uncharacterized protein</fullName>
    </submittedName>
</protein>
<keyword evidence="2" id="KW-1185">Reference proteome</keyword>
<organism evidence="1 2">
    <name type="scientific">Pisum sativum</name>
    <name type="common">Garden pea</name>
    <name type="synonym">Lathyrus oleraceus</name>
    <dbReference type="NCBI Taxonomy" id="3888"/>
    <lineage>
        <taxon>Eukaryota</taxon>
        <taxon>Viridiplantae</taxon>
        <taxon>Streptophyta</taxon>
        <taxon>Embryophyta</taxon>
        <taxon>Tracheophyta</taxon>
        <taxon>Spermatophyta</taxon>
        <taxon>Magnoliopsida</taxon>
        <taxon>eudicotyledons</taxon>
        <taxon>Gunneridae</taxon>
        <taxon>Pentapetalae</taxon>
        <taxon>rosids</taxon>
        <taxon>fabids</taxon>
        <taxon>Fabales</taxon>
        <taxon>Fabaceae</taxon>
        <taxon>Papilionoideae</taxon>
        <taxon>50 kb inversion clade</taxon>
        <taxon>NPAAA clade</taxon>
        <taxon>Hologalegina</taxon>
        <taxon>IRL clade</taxon>
        <taxon>Fabeae</taxon>
        <taxon>Lathyrus</taxon>
    </lineage>
</organism>
<comment type="caution">
    <text evidence="1">The sequence shown here is derived from an EMBL/GenBank/DDBJ whole genome shotgun (WGS) entry which is preliminary data.</text>
</comment>
<dbReference type="EMBL" id="JAMSHJ010000005">
    <property type="protein sequence ID" value="KAI5412153.1"/>
    <property type="molecule type" value="Genomic_DNA"/>
</dbReference>
<reference evidence="1 2" key="1">
    <citation type="journal article" date="2022" name="Nat. Genet.">
        <title>Improved pea reference genome and pan-genome highlight genomic features and evolutionary characteristics.</title>
        <authorList>
            <person name="Yang T."/>
            <person name="Liu R."/>
            <person name="Luo Y."/>
            <person name="Hu S."/>
            <person name="Wang D."/>
            <person name="Wang C."/>
            <person name="Pandey M.K."/>
            <person name="Ge S."/>
            <person name="Xu Q."/>
            <person name="Li N."/>
            <person name="Li G."/>
            <person name="Huang Y."/>
            <person name="Saxena R.K."/>
            <person name="Ji Y."/>
            <person name="Li M."/>
            <person name="Yan X."/>
            <person name="He Y."/>
            <person name="Liu Y."/>
            <person name="Wang X."/>
            <person name="Xiang C."/>
            <person name="Varshney R.K."/>
            <person name="Ding H."/>
            <person name="Gao S."/>
            <person name="Zong X."/>
        </authorList>
    </citation>
    <scope>NUCLEOTIDE SEQUENCE [LARGE SCALE GENOMIC DNA]</scope>
    <source>
        <strain evidence="1 2">cv. Zhongwan 6</strain>
    </source>
</reference>
<evidence type="ECO:0000313" key="2">
    <source>
        <dbReference type="Proteomes" id="UP001058974"/>
    </source>
</evidence>